<feature type="transmembrane region" description="Helical" evidence="7">
    <location>
        <begin position="197"/>
        <end position="214"/>
    </location>
</feature>
<evidence type="ECO:0000256" key="1">
    <source>
        <dbReference type="ARBA" id="ARBA00004651"/>
    </source>
</evidence>
<comment type="subcellular location">
    <subcellularLocation>
        <location evidence="1 7">Cell membrane</location>
        <topology evidence="1 7">Multi-pass membrane protein</topology>
    </subcellularLocation>
</comment>
<evidence type="ECO:0000256" key="4">
    <source>
        <dbReference type="ARBA" id="ARBA00022692"/>
    </source>
</evidence>
<evidence type="ECO:0000256" key="7">
    <source>
        <dbReference type="RuleBase" id="RU363032"/>
    </source>
</evidence>
<dbReference type="InterPro" id="IPR000515">
    <property type="entry name" value="MetI-like"/>
</dbReference>
<dbReference type="PROSITE" id="PS50928">
    <property type="entry name" value="ABC_TM1"/>
    <property type="match status" value="1"/>
</dbReference>
<dbReference type="InterPro" id="IPR050809">
    <property type="entry name" value="UgpAE/MalFG_permease"/>
</dbReference>
<evidence type="ECO:0000256" key="3">
    <source>
        <dbReference type="ARBA" id="ARBA00022475"/>
    </source>
</evidence>
<keyword evidence="6 7" id="KW-0472">Membrane</keyword>
<evidence type="ECO:0000256" key="5">
    <source>
        <dbReference type="ARBA" id="ARBA00022989"/>
    </source>
</evidence>
<dbReference type="PANTHER" id="PTHR43227">
    <property type="entry name" value="BLL4140 PROTEIN"/>
    <property type="match status" value="1"/>
</dbReference>
<keyword evidence="2 7" id="KW-0813">Transport</keyword>
<accession>A0A8J3KV84</accession>
<dbReference type="EMBL" id="BONI01000004">
    <property type="protein sequence ID" value="GIG04014.1"/>
    <property type="molecule type" value="Genomic_DNA"/>
</dbReference>
<feature type="transmembrane region" description="Helical" evidence="7">
    <location>
        <begin position="249"/>
        <end position="269"/>
    </location>
</feature>
<dbReference type="Pfam" id="PF00528">
    <property type="entry name" value="BPD_transp_1"/>
    <property type="match status" value="1"/>
</dbReference>
<dbReference type="CDD" id="cd06261">
    <property type="entry name" value="TM_PBP2"/>
    <property type="match status" value="1"/>
</dbReference>
<dbReference type="SUPFAM" id="SSF161098">
    <property type="entry name" value="MetI-like"/>
    <property type="match status" value="1"/>
</dbReference>
<sequence>MLVTPYVLLLLVGGIIPVGYAVVKSLQNESETGFGGLSSYARVTADFRFVETFTNVALVLCVWLPVMLTTVVILALLIDASSRRFGATMRFVYYLPGSLAGIANFMLWLFLLNPGQSPVDFLWDGFGYTSLNEVAQPDNLPFILAAMLFFQGAGTWIIVLCGGLNGIPDELLEAARVDGATARAVVWHVKLPMLRPWLGYMTLLNLAYGFQLFLEPQVLSQVTHGLISPQWTPNQLSFTYAYQILDTPAAAAMSVILLLVTLSLGLLVIHRSRLFQDER</sequence>
<reference evidence="9 10" key="1">
    <citation type="submission" date="2021-01" db="EMBL/GenBank/DDBJ databases">
        <title>Whole genome shotgun sequence of Catellatospora coxensis NBRC 107359.</title>
        <authorList>
            <person name="Komaki H."/>
            <person name="Tamura T."/>
        </authorList>
    </citation>
    <scope>NUCLEOTIDE SEQUENCE [LARGE SCALE GENOMIC DNA]</scope>
    <source>
        <strain evidence="9 10">NBRC 107359</strain>
    </source>
</reference>
<organism evidence="9 10">
    <name type="scientific">Catellatospora coxensis</name>
    <dbReference type="NCBI Taxonomy" id="310354"/>
    <lineage>
        <taxon>Bacteria</taxon>
        <taxon>Bacillati</taxon>
        <taxon>Actinomycetota</taxon>
        <taxon>Actinomycetes</taxon>
        <taxon>Micromonosporales</taxon>
        <taxon>Micromonosporaceae</taxon>
        <taxon>Catellatospora</taxon>
    </lineage>
</organism>
<dbReference type="GO" id="GO:0055085">
    <property type="term" value="P:transmembrane transport"/>
    <property type="evidence" value="ECO:0007669"/>
    <property type="project" value="InterPro"/>
</dbReference>
<feature type="transmembrane region" description="Helical" evidence="7">
    <location>
        <begin position="142"/>
        <end position="167"/>
    </location>
</feature>
<name>A0A8J3KV84_9ACTN</name>
<comment type="similarity">
    <text evidence="7">Belongs to the binding-protein-dependent transport system permease family.</text>
</comment>
<keyword evidence="4 7" id="KW-0812">Transmembrane</keyword>
<feature type="transmembrane region" description="Helical" evidence="7">
    <location>
        <begin position="91"/>
        <end position="111"/>
    </location>
</feature>
<keyword evidence="10" id="KW-1185">Reference proteome</keyword>
<dbReference type="Gene3D" id="1.10.3720.10">
    <property type="entry name" value="MetI-like"/>
    <property type="match status" value="1"/>
</dbReference>
<dbReference type="Proteomes" id="UP000630887">
    <property type="component" value="Unassembled WGS sequence"/>
</dbReference>
<keyword evidence="5 7" id="KW-1133">Transmembrane helix</keyword>
<evidence type="ECO:0000313" key="10">
    <source>
        <dbReference type="Proteomes" id="UP000630887"/>
    </source>
</evidence>
<dbReference type="GO" id="GO:0005886">
    <property type="term" value="C:plasma membrane"/>
    <property type="evidence" value="ECO:0007669"/>
    <property type="project" value="UniProtKB-SubCell"/>
</dbReference>
<evidence type="ECO:0000259" key="8">
    <source>
        <dbReference type="PROSITE" id="PS50928"/>
    </source>
</evidence>
<dbReference type="InterPro" id="IPR035906">
    <property type="entry name" value="MetI-like_sf"/>
</dbReference>
<evidence type="ECO:0000256" key="6">
    <source>
        <dbReference type="ARBA" id="ARBA00023136"/>
    </source>
</evidence>
<feature type="domain" description="ABC transmembrane type-1" evidence="8">
    <location>
        <begin position="53"/>
        <end position="268"/>
    </location>
</feature>
<dbReference type="PANTHER" id="PTHR43227:SF11">
    <property type="entry name" value="BLL4140 PROTEIN"/>
    <property type="match status" value="1"/>
</dbReference>
<dbReference type="AlphaFoldDB" id="A0A8J3KV84"/>
<feature type="transmembrane region" description="Helical" evidence="7">
    <location>
        <begin position="56"/>
        <end position="79"/>
    </location>
</feature>
<evidence type="ECO:0000256" key="2">
    <source>
        <dbReference type="ARBA" id="ARBA00022448"/>
    </source>
</evidence>
<comment type="caution">
    <text evidence="9">The sequence shown here is derived from an EMBL/GenBank/DDBJ whole genome shotgun (WGS) entry which is preliminary data.</text>
</comment>
<gene>
    <name evidence="9" type="ORF">Cco03nite_07140</name>
</gene>
<keyword evidence="3" id="KW-1003">Cell membrane</keyword>
<proteinExistence type="inferred from homology"/>
<protein>
    <submittedName>
        <fullName evidence="9">Sugar ABC transporter permease</fullName>
    </submittedName>
</protein>
<evidence type="ECO:0000313" key="9">
    <source>
        <dbReference type="EMBL" id="GIG04014.1"/>
    </source>
</evidence>